<dbReference type="SUPFAM" id="SSF56399">
    <property type="entry name" value="ADP-ribosylation"/>
    <property type="match status" value="1"/>
</dbReference>
<dbReference type="OrthoDB" id="4934609at2759"/>
<dbReference type="RefSeq" id="XP_040679332.1">
    <property type="nucleotide sequence ID" value="XM_040822826.1"/>
</dbReference>
<dbReference type="AlphaFoldDB" id="A0A0B2WQF5"/>
<evidence type="ECO:0000313" key="6">
    <source>
        <dbReference type="EMBL" id="KHN98266.1"/>
    </source>
</evidence>
<dbReference type="InterPro" id="IPR001144">
    <property type="entry name" value="Enterotoxin_A"/>
</dbReference>
<dbReference type="Proteomes" id="UP000030816">
    <property type="component" value="Unassembled WGS sequence"/>
</dbReference>
<evidence type="ECO:0000256" key="1">
    <source>
        <dbReference type="ARBA" id="ARBA00022656"/>
    </source>
</evidence>
<dbReference type="Gene3D" id="3.90.210.10">
    <property type="entry name" value="Heat-Labile Enterotoxin, subunit A"/>
    <property type="match status" value="1"/>
</dbReference>
<evidence type="ECO:0000313" key="7">
    <source>
        <dbReference type="Proteomes" id="UP000030816"/>
    </source>
</evidence>
<dbReference type="HOGENOM" id="CLU_086105_0_0_1"/>
<gene>
    <name evidence="6" type="ORF">MAM_04027</name>
</gene>
<evidence type="ECO:0000256" key="3">
    <source>
        <dbReference type="ARBA" id="ARBA00023026"/>
    </source>
</evidence>
<dbReference type="Pfam" id="PF01375">
    <property type="entry name" value="Enterotoxin_a"/>
    <property type="match status" value="1"/>
</dbReference>
<dbReference type="STRING" id="1081103.A0A0B2WQF5"/>
<name>A0A0B2WQF5_METAS</name>
<keyword evidence="4" id="KW-1015">Disulfide bond</keyword>
<organism evidence="6 7">
    <name type="scientific">Metarhizium album (strain ARSEF 1941)</name>
    <dbReference type="NCBI Taxonomy" id="1081103"/>
    <lineage>
        <taxon>Eukaryota</taxon>
        <taxon>Fungi</taxon>
        <taxon>Dikarya</taxon>
        <taxon>Ascomycota</taxon>
        <taxon>Pezizomycotina</taxon>
        <taxon>Sordariomycetes</taxon>
        <taxon>Hypocreomycetidae</taxon>
        <taxon>Hypocreales</taxon>
        <taxon>Clavicipitaceae</taxon>
        <taxon>Metarhizium</taxon>
    </lineage>
</organism>
<feature type="chain" id="PRO_5002078436" evidence="5">
    <location>
        <begin position="24"/>
        <end position="281"/>
    </location>
</feature>
<keyword evidence="3" id="KW-0843">Virulence</keyword>
<dbReference type="GO" id="GO:0090729">
    <property type="term" value="F:toxin activity"/>
    <property type="evidence" value="ECO:0007669"/>
    <property type="project" value="UniProtKB-KW"/>
</dbReference>
<evidence type="ECO:0000256" key="5">
    <source>
        <dbReference type="SAM" id="SignalP"/>
    </source>
</evidence>
<keyword evidence="1" id="KW-0800">Toxin</keyword>
<reference evidence="6 7" key="1">
    <citation type="journal article" date="2014" name="Proc. Natl. Acad. Sci. U.S.A.">
        <title>Trajectory and genomic determinants of fungal-pathogen speciation and host adaptation.</title>
        <authorList>
            <person name="Hu X."/>
            <person name="Xiao G."/>
            <person name="Zheng P."/>
            <person name="Shang Y."/>
            <person name="Su Y."/>
            <person name="Zhang X."/>
            <person name="Liu X."/>
            <person name="Zhan S."/>
            <person name="St Leger R.J."/>
            <person name="Wang C."/>
        </authorList>
    </citation>
    <scope>NUCLEOTIDE SEQUENCE [LARGE SCALE GENOMIC DNA]</scope>
    <source>
        <strain evidence="6 7">ARSEF 1941</strain>
    </source>
</reference>
<feature type="signal peptide" evidence="5">
    <location>
        <begin position="1"/>
        <end position="23"/>
    </location>
</feature>
<keyword evidence="7" id="KW-1185">Reference proteome</keyword>
<protein>
    <submittedName>
        <fullName evidence="6">Heat-labile enterotoxin, A chain</fullName>
    </submittedName>
</protein>
<sequence>MVPHSRLALLGLCSLSWLSAIHGAAVQPSPTSNPGEEDLIDLQTAINGPAQVLRPRGGSSPPSVVYRGDNVNYSPDYYRKLGGIPPEFSGPFTNDSFSLTLHHWGDNVGPYRHNNYSSAYASTSGKFGIAMAFSQWDSQKVKLNAFDGWVYEIQPTPNMIDVVASGVKIMFKRDEAEYAAMGKIAWQQVKRYIFYHPDKKWIENPDYNPEYDGCRAGGAQPDLVGDPLRRVSCPAGKTLERLAVEFMDRNGAVVGWNGTFPLDLKAPADFSSGICGGSAHV</sequence>
<dbReference type="EMBL" id="AZHE01000008">
    <property type="protein sequence ID" value="KHN98266.1"/>
    <property type="molecule type" value="Genomic_DNA"/>
</dbReference>
<evidence type="ECO:0000256" key="4">
    <source>
        <dbReference type="ARBA" id="ARBA00023157"/>
    </source>
</evidence>
<evidence type="ECO:0000256" key="2">
    <source>
        <dbReference type="ARBA" id="ARBA00022729"/>
    </source>
</evidence>
<comment type="caution">
    <text evidence="6">The sequence shown here is derived from an EMBL/GenBank/DDBJ whole genome shotgun (WGS) entry which is preliminary data.</text>
</comment>
<dbReference type="GeneID" id="63738482"/>
<proteinExistence type="predicted"/>
<accession>A0A0B2WQF5</accession>
<keyword evidence="2 5" id="KW-0732">Signal</keyword>